<gene>
    <name evidence="1" type="ORF">MENTE1834_LOCUS15056</name>
</gene>
<evidence type="ECO:0000313" key="2">
    <source>
        <dbReference type="Proteomes" id="UP001497535"/>
    </source>
</evidence>
<protein>
    <submittedName>
        <fullName evidence="1">Uncharacterized protein</fullName>
    </submittedName>
</protein>
<evidence type="ECO:0000313" key="1">
    <source>
        <dbReference type="EMBL" id="CAK5056958.1"/>
    </source>
</evidence>
<dbReference type="EMBL" id="CAVMJV010000016">
    <property type="protein sequence ID" value="CAK5056958.1"/>
    <property type="molecule type" value="Genomic_DNA"/>
</dbReference>
<accession>A0ACB0YPY9</accession>
<name>A0ACB0YPY9_MELEN</name>
<sequence>MVKKHKSATNLTINFLSGEKILIQLAKESTMFVKKFLIYLKRNGGKLLIAQMIFADDGIKLNSIIL</sequence>
<organism evidence="1 2">
    <name type="scientific">Meloidogyne enterolobii</name>
    <name type="common">Root-knot nematode worm</name>
    <name type="synonym">Meloidogyne mayaguensis</name>
    <dbReference type="NCBI Taxonomy" id="390850"/>
    <lineage>
        <taxon>Eukaryota</taxon>
        <taxon>Metazoa</taxon>
        <taxon>Ecdysozoa</taxon>
        <taxon>Nematoda</taxon>
        <taxon>Chromadorea</taxon>
        <taxon>Rhabditida</taxon>
        <taxon>Tylenchina</taxon>
        <taxon>Tylenchomorpha</taxon>
        <taxon>Tylenchoidea</taxon>
        <taxon>Meloidogynidae</taxon>
        <taxon>Meloidogyninae</taxon>
        <taxon>Meloidogyne</taxon>
    </lineage>
</organism>
<dbReference type="Proteomes" id="UP001497535">
    <property type="component" value="Unassembled WGS sequence"/>
</dbReference>
<comment type="caution">
    <text evidence="1">The sequence shown here is derived from an EMBL/GenBank/DDBJ whole genome shotgun (WGS) entry which is preliminary data.</text>
</comment>
<proteinExistence type="predicted"/>
<keyword evidence="2" id="KW-1185">Reference proteome</keyword>
<reference evidence="1" key="1">
    <citation type="submission" date="2023-11" db="EMBL/GenBank/DDBJ databases">
        <authorList>
            <person name="Poullet M."/>
        </authorList>
    </citation>
    <scope>NUCLEOTIDE SEQUENCE</scope>
    <source>
        <strain evidence="1">E1834</strain>
    </source>
</reference>